<accession>A0A0G4GDM3</accession>
<name>A0A0G4GDM3_VITBC</name>
<dbReference type="VEuPathDB" id="CryptoDB:Vbra_665"/>
<reference evidence="9 10" key="1">
    <citation type="submission" date="2014-11" db="EMBL/GenBank/DDBJ databases">
        <authorList>
            <person name="Zhu J."/>
            <person name="Qi W."/>
            <person name="Song R."/>
        </authorList>
    </citation>
    <scope>NUCLEOTIDE SEQUENCE [LARGE SCALE GENOMIC DNA]</scope>
</reference>
<evidence type="ECO:0000313" key="10">
    <source>
        <dbReference type="Proteomes" id="UP000041254"/>
    </source>
</evidence>
<comment type="similarity">
    <text evidence="2">Belongs to the EAF6 family.</text>
</comment>
<dbReference type="OrthoDB" id="440324at2759"/>
<organism evidence="9 10">
    <name type="scientific">Vitrella brassicaformis (strain CCMP3155)</name>
    <dbReference type="NCBI Taxonomy" id="1169540"/>
    <lineage>
        <taxon>Eukaryota</taxon>
        <taxon>Sar</taxon>
        <taxon>Alveolata</taxon>
        <taxon>Colpodellida</taxon>
        <taxon>Vitrellaceae</taxon>
        <taxon>Vitrella</taxon>
    </lineage>
</organism>
<keyword evidence="6" id="KW-0804">Transcription</keyword>
<evidence type="ECO:0008006" key="11">
    <source>
        <dbReference type="Google" id="ProtNLM"/>
    </source>
</evidence>
<dbReference type="AlphaFoldDB" id="A0A0G4GDM3"/>
<keyword evidence="5" id="KW-0175">Coiled coil</keyword>
<proteinExistence type="inferred from homology"/>
<dbReference type="PANTHER" id="PTHR13476">
    <property type="entry name" value="CHROMATIN MODIFICATION-RELATED PROTEIN MEAF6"/>
    <property type="match status" value="1"/>
</dbReference>
<evidence type="ECO:0000256" key="7">
    <source>
        <dbReference type="ARBA" id="ARBA00023242"/>
    </source>
</evidence>
<evidence type="ECO:0000256" key="5">
    <source>
        <dbReference type="ARBA" id="ARBA00023054"/>
    </source>
</evidence>
<dbReference type="Proteomes" id="UP000041254">
    <property type="component" value="Unassembled WGS sequence"/>
</dbReference>
<dbReference type="GO" id="GO:0005634">
    <property type="term" value="C:nucleus"/>
    <property type="evidence" value="ECO:0007669"/>
    <property type="project" value="UniProtKB-SubCell"/>
</dbReference>
<dbReference type="InterPro" id="IPR015418">
    <property type="entry name" value="Eaf6"/>
</dbReference>
<feature type="region of interest" description="Disordered" evidence="8">
    <location>
        <begin position="110"/>
        <end position="193"/>
    </location>
</feature>
<evidence type="ECO:0000256" key="4">
    <source>
        <dbReference type="ARBA" id="ARBA00023015"/>
    </source>
</evidence>
<dbReference type="InParanoid" id="A0A0G4GDM3"/>
<keyword evidence="10" id="KW-1185">Reference proteome</keyword>
<evidence type="ECO:0000313" key="9">
    <source>
        <dbReference type="EMBL" id="CEM27102.1"/>
    </source>
</evidence>
<evidence type="ECO:0000256" key="2">
    <source>
        <dbReference type="ARBA" id="ARBA00010916"/>
    </source>
</evidence>
<feature type="compositionally biased region" description="Basic and acidic residues" evidence="8">
    <location>
        <begin position="133"/>
        <end position="146"/>
    </location>
</feature>
<dbReference type="GO" id="GO:0006325">
    <property type="term" value="P:chromatin organization"/>
    <property type="evidence" value="ECO:0007669"/>
    <property type="project" value="UniProtKB-KW"/>
</dbReference>
<evidence type="ECO:0000256" key="1">
    <source>
        <dbReference type="ARBA" id="ARBA00004123"/>
    </source>
</evidence>
<dbReference type="EMBL" id="CDMY01000627">
    <property type="protein sequence ID" value="CEM27102.1"/>
    <property type="molecule type" value="Genomic_DNA"/>
</dbReference>
<dbReference type="GO" id="GO:0000123">
    <property type="term" value="C:histone acetyltransferase complex"/>
    <property type="evidence" value="ECO:0007669"/>
    <property type="project" value="InterPro"/>
</dbReference>
<dbReference type="Pfam" id="PF09340">
    <property type="entry name" value="NuA4"/>
    <property type="match status" value="1"/>
</dbReference>
<sequence>MKKLRENLAKHLEVREKSIFSMEGDYLTEHVQGNIVQGWEGYHTRHGKFPVKLPVLLVRSGDGLDAHPLVAPPAAPPAPPAPYVPQMRDRLFSQSSITSPVYLRDEHGLVLRPDPLPTPPAAPEPSAAAAADDVDKGGEDGGHGESEAAAAASGAGGGQEDKKGGAEGDDGKTAAAEAAGKGERAAGGEGVGA</sequence>
<gene>
    <name evidence="9" type="ORF">Vbra_665</name>
</gene>
<evidence type="ECO:0000256" key="3">
    <source>
        <dbReference type="ARBA" id="ARBA00022853"/>
    </source>
</evidence>
<comment type="subcellular location">
    <subcellularLocation>
        <location evidence="1">Nucleus</location>
    </subcellularLocation>
</comment>
<evidence type="ECO:0000256" key="6">
    <source>
        <dbReference type="ARBA" id="ARBA00023163"/>
    </source>
</evidence>
<keyword evidence="4" id="KW-0805">Transcription regulation</keyword>
<protein>
    <recommendedName>
        <fullName evidence="11">Chromatin modification-related protein MEAF6</fullName>
    </recommendedName>
</protein>
<feature type="compositionally biased region" description="Pro residues" evidence="8">
    <location>
        <begin position="114"/>
        <end position="123"/>
    </location>
</feature>
<feature type="compositionally biased region" description="Basic and acidic residues" evidence="8">
    <location>
        <begin position="159"/>
        <end position="172"/>
    </location>
</feature>
<keyword evidence="7" id="KW-0539">Nucleus</keyword>
<evidence type="ECO:0000256" key="8">
    <source>
        <dbReference type="SAM" id="MobiDB-lite"/>
    </source>
</evidence>
<keyword evidence="3" id="KW-0156">Chromatin regulator</keyword>